<feature type="binding site" evidence="12">
    <location>
        <position position="181"/>
    </location>
    <ligand>
        <name>Mg(2+)</name>
        <dbReference type="ChEBI" id="CHEBI:18420"/>
        <note>catalytic</note>
    </ligand>
</feature>
<dbReference type="GO" id="GO:0005737">
    <property type="term" value="C:cytoplasm"/>
    <property type="evidence" value="ECO:0007669"/>
    <property type="project" value="UniProtKB-SubCell"/>
</dbReference>
<comment type="subcellular location">
    <subcellularLocation>
        <location evidence="12">Cytoplasm</location>
    </subcellularLocation>
</comment>
<dbReference type="AlphaFoldDB" id="A0A7X2TPW6"/>
<comment type="catalytic activity">
    <reaction evidence="11">
        <text>beta-D-fructose 6-phosphate + diphosphate = beta-D-fructose 1,6-bisphosphate + phosphate + H(+)</text>
        <dbReference type="Rhea" id="RHEA:13613"/>
        <dbReference type="ChEBI" id="CHEBI:15378"/>
        <dbReference type="ChEBI" id="CHEBI:32966"/>
        <dbReference type="ChEBI" id="CHEBI:33019"/>
        <dbReference type="ChEBI" id="CHEBI:43474"/>
        <dbReference type="ChEBI" id="CHEBI:57634"/>
        <dbReference type="EC" id="2.7.1.90"/>
    </reaction>
</comment>
<dbReference type="InterPro" id="IPR035966">
    <property type="entry name" value="PKF_sf"/>
</dbReference>
<proteinExistence type="inferred from homology"/>
<dbReference type="PIRSF" id="PIRSF000534">
    <property type="entry name" value="PPi_PFK_TP0108"/>
    <property type="match status" value="1"/>
</dbReference>
<comment type="caution">
    <text evidence="14">The sequence shown here is derived from an EMBL/GenBank/DDBJ whole genome shotgun (WGS) entry which is preliminary data.</text>
</comment>
<evidence type="ECO:0000256" key="4">
    <source>
        <dbReference type="ARBA" id="ARBA00022723"/>
    </source>
</evidence>
<evidence type="ECO:0000313" key="14">
    <source>
        <dbReference type="EMBL" id="MSU05854.1"/>
    </source>
</evidence>
<keyword evidence="9 12" id="KW-0324">Glycolysis</keyword>
<evidence type="ECO:0000256" key="9">
    <source>
        <dbReference type="ARBA" id="ARBA00023152"/>
    </source>
</evidence>
<feature type="binding site" evidence="12">
    <location>
        <begin position="180"/>
        <end position="183"/>
    </location>
    <ligand>
        <name>ATP</name>
        <dbReference type="ChEBI" id="CHEBI:30616"/>
    </ligand>
</feature>
<organism evidence="14 15">
    <name type="scientific">Bullifex porci</name>
    <dbReference type="NCBI Taxonomy" id="2606638"/>
    <lineage>
        <taxon>Bacteria</taxon>
        <taxon>Pseudomonadati</taxon>
        <taxon>Spirochaetota</taxon>
        <taxon>Spirochaetia</taxon>
        <taxon>Spirochaetales</taxon>
        <taxon>Spirochaetaceae</taxon>
        <taxon>Bullifex</taxon>
    </lineage>
</organism>
<feature type="site" description="Important for substrate specificity; cannot use PPi as phosphoryl donor" evidence="12">
    <location>
        <position position="182"/>
    </location>
</feature>
<comment type="subunit">
    <text evidence="12">Homodimer.</text>
</comment>
<keyword evidence="7 12" id="KW-0067">ATP-binding</keyword>
<dbReference type="GO" id="GO:0046872">
    <property type="term" value="F:metal ion binding"/>
    <property type="evidence" value="ECO:0007669"/>
    <property type="project" value="UniProtKB-KW"/>
</dbReference>
<dbReference type="EMBL" id="VUNN01000004">
    <property type="protein sequence ID" value="MSU05854.1"/>
    <property type="molecule type" value="Genomic_DNA"/>
</dbReference>
<comment type="function">
    <text evidence="12">Catalyzes the phosphorylation of D-fructose 6-phosphate to fructose 1,6-bisphosphate by ATP, the first committing step of glycolysis.</text>
</comment>
<evidence type="ECO:0000256" key="6">
    <source>
        <dbReference type="ARBA" id="ARBA00022777"/>
    </source>
</evidence>
<dbReference type="Gene3D" id="3.40.50.450">
    <property type="match status" value="1"/>
</dbReference>
<feature type="binding site" evidence="12">
    <location>
        <position position="88"/>
    </location>
    <ligand>
        <name>ATP</name>
        <dbReference type="ChEBI" id="CHEBI:30616"/>
    </ligand>
</feature>
<dbReference type="GO" id="GO:0047334">
    <property type="term" value="F:diphosphate-fructose-6-phosphate 1-phosphotransferase activity"/>
    <property type="evidence" value="ECO:0007669"/>
    <property type="project" value="UniProtKB-EC"/>
</dbReference>
<sequence length="441" mass="48321">MSNKMFDFDIETLGEAKISSPIRMSRNNGDGMADYVSDEDRILYSVQTHEEDGVRKPLLDDTMEEAGPREKIYFNPSHVHAAICTCGGICPGLNNVIRAVVRCFWYRYGVRRISGIQYGYLGLLENSSWPLIPLDPDVVDDIQEKGGTILGSARGGGKQVEEIVDSLERLNINILITIGGDGTLRGAYDIGEEIKRRGLKIAVVGVPKTIDNDLSFIDSSFGFDTAVASAVPSVRGAHVEAKNSINGIGLVKVMGRESGYIAAHTSLAQSDVNFCLIPESPFDLDGPNGLLEHVKRRILERGHAVILVAEGAGQEFAPPTGETDASGNIKYHDIGIFLKEKLKSYFKDEGIPTSIKYIDPSYIIRSAPANSYDSIYCARLGAHAVHAAMAGKTQCLVSRVNNQFVYLPIKQAVSKRSHVDIEGTLWRDVLENTRQPFSMKN</sequence>
<dbReference type="GO" id="GO:0003872">
    <property type="term" value="F:6-phosphofructokinase activity"/>
    <property type="evidence" value="ECO:0007669"/>
    <property type="project" value="UniProtKB-UniRule"/>
</dbReference>
<protein>
    <recommendedName>
        <fullName evidence="12">ATP-dependent 6-phosphofructokinase</fullName>
        <shortName evidence="12">ATP-PFK</shortName>
        <shortName evidence="12">Phosphofructokinase</shortName>
        <ecNumber evidence="12">2.7.1.11</ecNumber>
    </recommendedName>
    <alternativeName>
        <fullName evidence="12">Phosphohexokinase</fullName>
    </alternativeName>
</protein>
<accession>A0A7X2TPW6</accession>
<dbReference type="SUPFAM" id="SSF53784">
    <property type="entry name" value="Phosphofructokinase"/>
    <property type="match status" value="1"/>
</dbReference>
<evidence type="ECO:0000313" key="15">
    <source>
        <dbReference type="Proteomes" id="UP000460549"/>
    </source>
</evidence>
<keyword evidence="5 12" id="KW-0547">Nucleotide-binding</keyword>
<keyword evidence="3 12" id="KW-0808">Transferase</keyword>
<dbReference type="PRINTS" id="PR00476">
    <property type="entry name" value="PHFRCTKINASE"/>
</dbReference>
<feature type="active site" description="Proton acceptor" evidence="12">
    <location>
        <position position="211"/>
    </location>
</feature>
<name>A0A7X2TPW6_9SPIO</name>
<dbReference type="NCBIfam" id="NF005301">
    <property type="entry name" value="PRK06830.1"/>
    <property type="match status" value="1"/>
</dbReference>
<dbReference type="Pfam" id="PF00365">
    <property type="entry name" value="PFK"/>
    <property type="match status" value="1"/>
</dbReference>
<dbReference type="HAMAP" id="MF_01981">
    <property type="entry name" value="Phosphofructokinase_II_X"/>
    <property type="match status" value="1"/>
</dbReference>
<evidence type="ECO:0000256" key="12">
    <source>
        <dbReference type="HAMAP-Rule" id="MF_01981"/>
    </source>
</evidence>
<dbReference type="Proteomes" id="UP000460549">
    <property type="component" value="Unassembled WGS sequence"/>
</dbReference>
<dbReference type="InterPro" id="IPR022953">
    <property type="entry name" value="ATP_PFK"/>
</dbReference>
<evidence type="ECO:0000256" key="2">
    <source>
        <dbReference type="ARBA" id="ARBA00003138"/>
    </source>
</evidence>
<evidence type="ECO:0000256" key="11">
    <source>
        <dbReference type="ARBA" id="ARBA00048072"/>
    </source>
</evidence>
<dbReference type="InterPro" id="IPR012004">
    <property type="entry name" value="PyroP-dep_PFK_TP0108"/>
</dbReference>
<keyword evidence="12" id="KW-0963">Cytoplasm</keyword>
<evidence type="ECO:0000256" key="3">
    <source>
        <dbReference type="ARBA" id="ARBA00022679"/>
    </source>
</evidence>
<evidence type="ECO:0000256" key="7">
    <source>
        <dbReference type="ARBA" id="ARBA00022840"/>
    </source>
</evidence>
<keyword evidence="8 12" id="KW-0460">Magnesium</keyword>
<reference evidence="14 15" key="1">
    <citation type="submission" date="2019-08" db="EMBL/GenBank/DDBJ databases">
        <title>In-depth cultivation of the pig gut microbiome towards novel bacterial diversity and tailored functional studies.</title>
        <authorList>
            <person name="Wylensek D."/>
            <person name="Hitch T.C.A."/>
            <person name="Clavel T."/>
        </authorList>
    </citation>
    <scope>NUCLEOTIDE SEQUENCE [LARGE SCALE GENOMIC DNA]</scope>
    <source>
        <strain evidence="14 15">NM-380-WT-3C1</strain>
    </source>
</reference>
<dbReference type="FunFam" id="3.40.50.450:FF:000002">
    <property type="entry name" value="ATP-dependent 6-phosphofructokinase"/>
    <property type="match status" value="1"/>
</dbReference>
<feature type="binding site" evidence="12">
    <location>
        <begin position="154"/>
        <end position="155"/>
    </location>
    <ligand>
        <name>ATP</name>
        <dbReference type="ChEBI" id="CHEBI:30616"/>
    </ligand>
</feature>
<dbReference type="EC" id="2.7.1.11" evidence="12"/>
<comment type="function">
    <text evidence="2">Catalyzes the phosphorylation of D-fructose 6-phosphate, the first committing step of glycolysis. Uses inorganic phosphate (PPi) as phosphoryl donor instead of ATP like common ATP-dependent phosphofructokinases (ATP-PFKs), which renders the reaction reversible, and can thus function both in glycolysis and gluconeogenesis. Consistently, PPi-PFK can replace the enzymes of both the forward (ATP-PFK) and reverse (fructose-bisphosphatase (FBPase)) reactions.</text>
</comment>
<gene>
    <name evidence="12" type="primary">pfkA</name>
    <name evidence="14" type="ORF">FYJ80_03545</name>
</gene>
<keyword evidence="6 12" id="KW-0418">Kinase</keyword>
<dbReference type="UniPathway" id="UPA00109">
    <property type="reaction ID" value="UER00182"/>
</dbReference>
<dbReference type="GO" id="GO:0005524">
    <property type="term" value="F:ATP binding"/>
    <property type="evidence" value="ECO:0007669"/>
    <property type="project" value="UniProtKB-KW"/>
</dbReference>
<evidence type="ECO:0000256" key="1">
    <source>
        <dbReference type="ARBA" id="ARBA00001946"/>
    </source>
</evidence>
<evidence type="ECO:0000256" key="10">
    <source>
        <dbReference type="ARBA" id="ARBA00048070"/>
    </source>
</evidence>
<evidence type="ECO:0000256" key="8">
    <source>
        <dbReference type="ARBA" id="ARBA00022842"/>
    </source>
</evidence>
<feature type="binding site" evidence="12">
    <location>
        <position position="310"/>
    </location>
    <ligand>
        <name>substrate</name>
    </ligand>
</feature>
<keyword evidence="15" id="KW-1185">Reference proteome</keyword>
<feature type="binding site" evidence="12">
    <location>
        <begin position="362"/>
        <end position="365"/>
    </location>
    <ligand>
        <name>substrate</name>
    </ligand>
</feature>
<comment type="cofactor">
    <cofactor evidence="1 12">
        <name>Mg(2+)</name>
        <dbReference type="ChEBI" id="CHEBI:18420"/>
    </cofactor>
</comment>
<keyword evidence="4 12" id="KW-0479">Metal-binding</keyword>
<comment type="catalytic activity">
    <reaction evidence="10 12">
        <text>beta-D-fructose 6-phosphate + ATP = beta-D-fructose 1,6-bisphosphate + ADP + H(+)</text>
        <dbReference type="Rhea" id="RHEA:16109"/>
        <dbReference type="ChEBI" id="CHEBI:15378"/>
        <dbReference type="ChEBI" id="CHEBI:30616"/>
        <dbReference type="ChEBI" id="CHEBI:32966"/>
        <dbReference type="ChEBI" id="CHEBI:57634"/>
        <dbReference type="ChEBI" id="CHEBI:456216"/>
        <dbReference type="EC" id="2.7.1.11"/>
    </reaction>
</comment>
<evidence type="ECO:0000256" key="5">
    <source>
        <dbReference type="ARBA" id="ARBA00022741"/>
    </source>
</evidence>
<dbReference type="InterPro" id="IPR050929">
    <property type="entry name" value="PFKA"/>
</dbReference>
<dbReference type="PANTHER" id="PTHR45770">
    <property type="entry name" value="ATP-DEPENDENT 6-PHOSPHOFRUCTOKINASE 1"/>
    <property type="match status" value="1"/>
</dbReference>
<evidence type="ECO:0000259" key="13">
    <source>
        <dbReference type="Pfam" id="PF00365"/>
    </source>
</evidence>
<feature type="binding site" evidence="12">
    <location>
        <begin position="254"/>
        <end position="256"/>
    </location>
    <ligand>
        <name>substrate</name>
    </ligand>
</feature>
<dbReference type="InterPro" id="IPR000023">
    <property type="entry name" value="Phosphofructokinase_dom"/>
</dbReference>
<dbReference type="RefSeq" id="WP_154424755.1">
    <property type="nucleotide sequence ID" value="NZ_JAQYGB010000066.1"/>
</dbReference>
<feature type="binding site" evidence="12">
    <location>
        <begin position="209"/>
        <end position="211"/>
    </location>
    <ligand>
        <name>substrate</name>
    </ligand>
</feature>
<comment type="pathway">
    <text evidence="12">Carbohydrate degradation; glycolysis; D-glyceraldehyde 3-phosphate and glycerone phosphate from D-glucose: step 3/4.</text>
</comment>
<comment type="similarity">
    <text evidence="12">Belongs to the phosphofructokinase type A (PFKA) family. PPi-dependent PFK group II subfamily. Atypical ATP-dependent clade 'X' sub-subfamily.</text>
</comment>
<feature type="domain" description="Phosphofructokinase" evidence="13">
    <location>
        <begin position="81"/>
        <end position="387"/>
    </location>
</feature>
<dbReference type="GO" id="GO:0006002">
    <property type="term" value="P:fructose 6-phosphate metabolic process"/>
    <property type="evidence" value="ECO:0007669"/>
    <property type="project" value="InterPro"/>
</dbReference>